<evidence type="ECO:0000313" key="1">
    <source>
        <dbReference type="EMBL" id="KKL78474.1"/>
    </source>
</evidence>
<dbReference type="AlphaFoldDB" id="A0A0F9EWQ2"/>
<dbReference type="PROSITE" id="PS51257">
    <property type="entry name" value="PROKAR_LIPOPROTEIN"/>
    <property type="match status" value="1"/>
</dbReference>
<proteinExistence type="predicted"/>
<name>A0A0F9EWQ2_9ZZZZ</name>
<feature type="non-terminal residue" evidence="1">
    <location>
        <position position="36"/>
    </location>
</feature>
<protein>
    <submittedName>
        <fullName evidence="1">Uncharacterized protein</fullName>
    </submittedName>
</protein>
<dbReference type="EMBL" id="LAZR01023443">
    <property type="protein sequence ID" value="KKL78474.1"/>
    <property type="molecule type" value="Genomic_DNA"/>
</dbReference>
<accession>A0A0F9EWQ2</accession>
<reference evidence="1" key="1">
    <citation type="journal article" date="2015" name="Nature">
        <title>Complex archaea that bridge the gap between prokaryotes and eukaryotes.</title>
        <authorList>
            <person name="Spang A."/>
            <person name="Saw J.H."/>
            <person name="Jorgensen S.L."/>
            <person name="Zaremba-Niedzwiedzka K."/>
            <person name="Martijn J."/>
            <person name="Lind A.E."/>
            <person name="van Eijk R."/>
            <person name="Schleper C."/>
            <person name="Guy L."/>
            <person name="Ettema T.J."/>
        </authorList>
    </citation>
    <scope>NUCLEOTIDE SEQUENCE</scope>
</reference>
<sequence>MKRLIVLTLIAMLVACFSAGTSFAQDSQQTKWTPEA</sequence>
<organism evidence="1">
    <name type="scientific">marine sediment metagenome</name>
    <dbReference type="NCBI Taxonomy" id="412755"/>
    <lineage>
        <taxon>unclassified sequences</taxon>
        <taxon>metagenomes</taxon>
        <taxon>ecological metagenomes</taxon>
    </lineage>
</organism>
<comment type="caution">
    <text evidence="1">The sequence shown here is derived from an EMBL/GenBank/DDBJ whole genome shotgun (WGS) entry which is preliminary data.</text>
</comment>
<gene>
    <name evidence="1" type="ORF">LCGC14_2024440</name>
</gene>